<dbReference type="GO" id="GO:1990756">
    <property type="term" value="F:ubiquitin-like ligase-substrate adaptor activity"/>
    <property type="evidence" value="ECO:0007669"/>
    <property type="project" value="TreeGrafter"/>
</dbReference>
<proteinExistence type="predicted"/>
<protein>
    <recommendedName>
        <fullName evidence="2">F-box domain-containing protein</fullName>
    </recommendedName>
</protein>
<reference evidence="3" key="3">
    <citation type="submission" date="2023-05" db="EMBL/GenBank/DDBJ databases">
        <authorList>
            <person name="Smith C.H."/>
        </authorList>
    </citation>
    <scope>NUCLEOTIDE SEQUENCE</scope>
    <source>
        <strain evidence="3">CHS0354</strain>
        <tissue evidence="3">Mantle</tissue>
    </source>
</reference>
<dbReference type="InterPro" id="IPR015915">
    <property type="entry name" value="Kelch-typ_b-propeller"/>
</dbReference>
<dbReference type="CDD" id="cd22110">
    <property type="entry name" value="F-box_FBXO42"/>
    <property type="match status" value="1"/>
</dbReference>
<dbReference type="SUPFAM" id="SSF81383">
    <property type="entry name" value="F-box domain"/>
    <property type="match status" value="1"/>
</dbReference>
<dbReference type="AlphaFoldDB" id="A0AAE0W4T3"/>
<keyword evidence="4" id="KW-1185">Reference proteome</keyword>
<dbReference type="InterPro" id="IPR036047">
    <property type="entry name" value="F-box-like_dom_sf"/>
</dbReference>
<dbReference type="GO" id="GO:0019005">
    <property type="term" value="C:SCF ubiquitin ligase complex"/>
    <property type="evidence" value="ECO:0007669"/>
    <property type="project" value="TreeGrafter"/>
</dbReference>
<comment type="caution">
    <text evidence="3">The sequence shown here is derived from an EMBL/GenBank/DDBJ whole genome shotgun (WGS) entry which is preliminary data.</text>
</comment>
<dbReference type="SMART" id="SM00256">
    <property type="entry name" value="FBOX"/>
    <property type="match status" value="1"/>
</dbReference>
<organism evidence="3 4">
    <name type="scientific">Potamilus streckersoni</name>
    <dbReference type="NCBI Taxonomy" id="2493646"/>
    <lineage>
        <taxon>Eukaryota</taxon>
        <taxon>Metazoa</taxon>
        <taxon>Spiralia</taxon>
        <taxon>Lophotrochozoa</taxon>
        <taxon>Mollusca</taxon>
        <taxon>Bivalvia</taxon>
        <taxon>Autobranchia</taxon>
        <taxon>Heteroconchia</taxon>
        <taxon>Palaeoheterodonta</taxon>
        <taxon>Unionida</taxon>
        <taxon>Unionoidea</taxon>
        <taxon>Unionidae</taxon>
        <taxon>Ambleminae</taxon>
        <taxon>Lampsilini</taxon>
        <taxon>Potamilus</taxon>
    </lineage>
</organism>
<reference evidence="3" key="1">
    <citation type="journal article" date="2021" name="Genome Biol. Evol.">
        <title>A High-Quality Reference Genome for a Parasitic Bivalve with Doubly Uniparental Inheritance (Bivalvia: Unionida).</title>
        <authorList>
            <person name="Smith C.H."/>
        </authorList>
    </citation>
    <scope>NUCLEOTIDE SEQUENCE</scope>
    <source>
        <strain evidence="3">CHS0354</strain>
    </source>
</reference>
<accession>A0AAE0W4T3</accession>
<reference evidence="3" key="2">
    <citation type="journal article" date="2021" name="Genome Biol. Evol.">
        <title>Developing a high-quality reference genome for a parasitic bivalve with doubly uniparental inheritance (Bivalvia: Unionida).</title>
        <authorList>
            <person name="Smith C.H."/>
        </authorList>
    </citation>
    <scope>NUCLEOTIDE SEQUENCE</scope>
    <source>
        <strain evidence="3">CHS0354</strain>
        <tissue evidence="3">Mantle</tissue>
    </source>
</reference>
<dbReference type="InterPro" id="IPR052821">
    <property type="entry name" value="F-box_only_SRC"/>
</dbReference>
<dbReference type="EMBL" id="JAEAOA010001465">
    <property type="protein sequence ID" value="KAK3601109.1"/>
    <property type="molecule type" value="Genomic_DNA"/>
</dbReference>
<dbReference type="Pfam" id="PF13415">
    <property type="entry name" value="Beta-prop_FBX42"/>
    <property type="match status" value="1"/>
</dbReference>
<feature type="region of interest" description="Disordered" evidence="1">
    <location>
        <begin position="473"/>
        <end position="504"/>
    </location>
</feature>
<evidence type="ECO:0000313" key="3">
    <source>
        <dbReference type="EMBL" id="KAK3601109.1"/>
    </source>
</evidence>
<dbReference type="InterPro" id="IPR001810">
    <property type="entry name" value="F-box_dom"/>
</dbReference>
<name>A0AAE0W4T3_9BIVA</name>
<dbReference type="Gene3D" id="1.20.1280.50">
    <property type="match status" value="1"/>
</dbReference>
<dbReference type="PANTHER" id="PTHR46432:SF1">
    <property type="entry name" value="F-BOX ONLY PROTEIN 42"/>
    <property type="match status" value="1"/>
</dbReference>
<dbReference type="Proteomes" id="UP001195483">
    <property type="component" value="Unassembled WGS sequence"/>
</dbReference>
<dbReference type="Pfam" id="PF12937">
    <property type="entry name" value="F-box-like"/>
    <property type="match status" value="1"/>
</dbReference>
<feature type="domain" description="F-box" evidence="2">
    <location>
        <begin position="34"/>
        <end position="75"/>
    </location>
</feature>
<evidence type="ECO:0000259" key="2">
    <source>
        <dbReference type="SMART" id="SM00256"/>
    </source>
</evidence>
<dbReference type="PANTHER" id="PTHR46432">
    <property type="entry name" value="F-BOX ONLY PROTEIN 42"/>
    <property type="match status" value="1"/>
</dbReference>
<dbReference type="Gene3D" id="2.120.10.80">
    <property type="entry name" value="Kelch-type beta propeller"/>
    <property type="match status" value="1"/>
</dbReference>
<evidence type="ECO:0000256" key="1">
    <source>
        <dbReference type="SAM" id="MobiDB-lite"/>
    </source>
</evidence>
<gene>
    <name evidence="3" type="ORF">CHS0354_024830</name>
</gene>
<sequence length="590" mass="66343">MAATSVDCLVPAMEIDIDMETRICSVEGKTIFHIPEEILEYILLKLSPYKDLKSAMLVCKAWSRLGKGVMKLQQQNFLQKVYDGKLNWTAIQPEIGSMITARYSHCCCYYDKSVYVFGGCTTTNTTLNDLWRFDLARREWIRPLATGTYPFPKACATMVVYRDSLVLFGGWSHPTPFHLHQAARFFSELHIYSPPSNRWSHIQTLSHESPKPVAGHSASVIRNMMVVFGGTQATQNRINDVWVFNFDVMSWKKQLTSNVKPSPRYGQSQITIDDDHIFILAGCGGPNQIFSDFWLLTLKSDEPWLWEEVKVNNKGYGVPQIWCHPACKVGNMAVILSKSTNQTVVSSSSQQTRPQSGYRSRAWIPPRAEISREQRAIPILVNQNDDHEDDGIQSRNSPESFNQSLNNFHSQDACEIQSQPIPGTSMSHVSMETSESFVVGTIGPRPGMPSIRPNAMKNRQKQLETLLKYEKKLRKSSDSANGESDKRTSKSCAVNEGRSTNVSRTSGTNVHVLDLSKVVLSKEVTWRPICLSYDEGSPEKTIFYSLVQGRGELILFGGIEKDIQTMQRGVGLKSHVSNTLYLLTPPAITL</sequence>
<evidence type="ECO:0000313" key="4">
    <source>
        <dbReference type="Proteomes" id="UP001195483"/>
    </source>
</evidence>
<dbReference type="SUPFAM" id="SSF117281">
    <property type="entry name" value="Kelch motif"/>
    <property type="match status" value="1"/>
</dbReference>